<organism evidence="1 2">
    <name type="scientific">Platanthera guangdongensis</name>
    <dbReference type="NCBI Taxonomy" id="2320717"/>
    <lineage>
        <taxon>Eukaryota</taxon>
        <taxon>Viridiplantae</taxon>
        <taxon>Streptophyta</taxon>
        <taxon>Embryophyta</taxon>
        <taxon>Tracheophyta</taxon>
        <taxon>Spermatophyta</taxon>
        <taxon>Magnoliopsida</taxon>
        <taxon>Liliopsida</taxon>
        <taxon>Asparagales</taxon>
        <taxon>Orchidaceae</taxon>
        <taxon>Orchidoideae</taxon>
        <taxon>Orchideae</taxon>
        <taxon>Orchidinae</taxon>
        <taxon>Platanthera</taxon>
    </lineage>
</organism>
<evidence type="ECO:0000313" key="1">
    <source>
        <dbReference type="EMBL" id="KAK8948310.1"/>
    </source>
</evidence>
<dbReference type="EMBL" id="JBBWWR010000016">
    <property type="protein sequence ID" value="KAK8948310.1"/>
    <property type="molecule type" value="Genomic_DNA"/>
</dbReference>
<accession>A0ABR2LSA4</accession>
<comment type="caution">
    <text evidence="1">The sequence shown here is derived from an EMBL/GenBank/DDBJ whole genome shotgun (WGS) entry which is preliminary data.</text>
</comment>
<keyword evidence="2" id="KW-1185">Reference proteome</keyword>
<proteinExistence type="predicted"/>
<dbReference type="Proteomes" id="UP001412067">
    <property type="component" value="Unassembled WGS sequence"/>
</dbReference>
<reference evidence="1 2" key="1">
    <citation type="journal article" date="2022" name="Nat. Plants">
        <title>Genomes of leafy and leafless Platanthera orchids illuminate the evolution of mycoheterotrophy.</title>
        <authorList>
            <person name="Li M.H."/>
            <person name="Liu K.W."/>
            <person name="Li Z."/>
            <person name="Lu H.C."/>
            <person name="Ye Q.L."/>
            <person name="Zhang D."/>
            <person name="Wang J.Y."/>
            <person name="Li Y.F."/>
            <person name="Zhong Z.M."/>
            <person name="Liu X."/>
            <person name="Yu X."/>
            <person name="Liu D.K."/>
            <person name="Tu X.D."/>
            <person name="Liu B."/>
            <person name="Hao Y."/>
            <person name="Liao X.Y."/>
            <person name="Jiang Y.T."/>
            <person name="Sun W.H."/>
            <person name="Chen J."/>
            <person name="Chen Y.Q."/>
            <person name="Ai Y."/>
            <person name="Zhai J.W."/>
            <person name="Wu S.S."/>
            <person name="Zhou Z."/>
            <person name="Hsiao Y.Y."/>
            <person name="Wu W.L."/>
            <person name="Chen Y.Y."/>
            <person name="Lin Y.F."/>
            <person name="Hsu J.L."/>
            <person name="Li C.Y."/>
            <person name="Wang Z.W."/>
            <person name="Zhao X."/>
            <person name="Zhong W.Y."/>
            <person name="Ma X.K."/>
            <person name="Ma L."/>
            <person name="Huang J."/>
            <person name="Chen G.Z."/>
            <person name="Huang M.Z."/>
            <person name="Huang L."/>
            <person name="Peng D.H."/>
            <person name="Luo Y.B."/>
            <person name="Zou S.Q."/>
            <person name="Chen S.P."/>
            <person name="Lan S."/>
            <person name="Tsai W.C."/>
            <person name="Van de Peer Y."/>
            <person name="Liu Z.J."/>
        </authorList>
    </citation>
    <scope>NUCLEOTIDE SEQUENCE [LARGE SCALE GENOMIC DNA]</scope>
    <source>
        <strain evidence="1">Lor288</strain>
    </source>
</reference>
<sequence length="75" mass="8572">MVGAHESSLKPVGYLFYARSRTSSSVLQILGILDFSRDAWIHREDWIRSGIHVGSGRKYKDSYFLQAQAMCYINS</sequence>
<evidence type="ECO:0000313" key="2">
    <source>
        <dbReference type="Proteomes" id="UP001412067"/>
    </source>
</evidence>
<protein>
    <submittedName>
        <fullName evidence="1">Actin-related protein 9</fullName>
    </submittedName>
</protein>
<name>A0ABR2LSA4_9ASPA</name>
<gene>
    <name evidence="1" type="primary">ARP9</name>
    <name evidence="1" type="ORF">KSP40_PGU004842</name>
</gene>